<reference evidence="2 3" key="1">
    <citation type="journal article" date="2018" name="Genome Announc.">
        <title>Draft Genome Sequence of "Candidatus Phycosocius bacilliformis," an Alphaproteobacterial Ectosymbiont of the Hydrocarbon-Producing Green Alga Botryococcus braunii.</title>
        <authorList>
            <person name="Tanabe Y."/>
            <person name="Yamaguchi H."/>
            <person name="Watanabe M.M."/>
        </authorList>
    </citation>
    <scope>NUCLEOTIDE SEQUENCE [LARGE SCALE GENOMIC DNA]</scope>
    <source>
        <strain evidence="2 3">BOTRYCO-2</strain>
    </source>
</reference>
<sequence length="208" mass="23036">MSDKHPGPQKILFWTDKRPIAPDVETRITCAIAEAMSAIVGVLSQLILVYLLYASGVNRLGDSYAGMNFDDLAILLLLAILILNLSVGNYLSKLGRGQDLAWQSGIPQARTRTSRCIRLIVYSSLALFVPALILDLAKVDFIDGFLTRHSLEIFAFMIVFGISANVSLAHERLAWVVDLRKQQGHALPFEDHPMAQPMKDGKEWGTKS</sequence>
<feature type="transmembrane region" description="Helical" evidence="1">
    <location>
        <begin position="28"/>
        <end position="52"/>
    </location>
</feature>
<dbReference type="RefSeq" id="WP_108985653.1">
    <property type="nucleotide sequence ID" value="NZ_BFBR01000008.1"/>
</dbReference>
<evidence type="ECO:0000313" key="3">
    <source>
        <dbReference type="Proteomes" id="UP000245086"/>
    </source>
</evidence>
<dbReference type="EMBL" id="BFBR01000008">
    <property type="protein sequence ID" value="GBF58786.1"/>
    <property type="molecule type" value="Genomic_DNA"/>
</dbReference>
<dbReference type="AlphaFoldDB" id="A0A2P2ECJ5"/>
<gene>
    <name evidence="2" type="ORF">PbB2_02474</name>
</gene>
<keyword evidence="3" id="KW-1185">Reference proteome</keyword>
<proteinExistence type="predicted"/>
<organism evidence="2 3">
    <name type="scientific">Candidatus Phycosocius bacilliformis</name>
    <dbReference type="NCBI Taxonomy" id="1445552"/>
    <lineage>
        <taxon>Bacteria</taxon>
        <taxon>Pseudomonadati</taxon>
        <taxon>Pseudomonadota</taxon>
        <taxon>Alphaproteobacteria</taxon>
        <taxon>Caulobacterales</taxon>
        <taxon>Caulobacterales incertae sedis</taxon>
        <taxon>Candidatus Phycosocius</taxon>
    </lineage>
</organism>
<keyword evidence="1" id="KW-1133">Transmembrane helix</keyword>
<dbReference type="Proteomes" id="UP000245086">
    <property type="component" value="Unassembled WGS sequence"/>
</dbReference>
<feature type="transmembrane region" description="Helical" evidence="1">
    <location>
        <begin position="116"/>
        <end position="133"/>
    </location>
</feature>
<evidence type="ECO:0000256" key="1">
    <source>
        <dbReference type="SAM" id="Phobius"/>
    </source>
</evidence>
<feature type="transmembrane region" description="Helical" evidence="1">
    <location>
        <begin position="153"/>
        <end position="170"/>
    </location>
</feature>
<accession>A0A2P2ECJ5</accession>
<keyword evidence="1" id="KW-0812">Transmembrane</keyword>
<evidence type="ECO:0000313" key="2">
    <source>
        <dbReference type="EMBL" id="GBF58786.1"/>
    </source>
</evidence>
<name>A0A2P2ECJ5_9PROT</name>
<keyword evidence="1" id="KW-0472">Membrane</keyword>
<comment type="caution">
    <text evidence="2">The sequence shown here is derived from an EMBL/GenBank/DDBJ whole genome shotgun (WGS) entry which is preliminary data.</text>
</comment>
<protein>
    <submittedName>
        <fullName evidence="2">Uncharacterized protein</fullName>
    </submittedName>
</protein>
<dbReference type="OrthoDB" id="9825293at2"/>
<feature type="transmembrane region" description="Helical" evidence="1">
    <location>
        <begin position="72"/>
        <end position="91"/>
    </location>
</feature>